<feature type="chain" id="PRO_5045721582" evidence="1">
    <location>
        <begin position="28"/>
        <end position="342"/>
    </location>
</feature>
<evidence type="ECO:0000313" key="3">
    <source>
        <dbReference type="Proteomes" id="UP001151002"/>
    </source>
</evidence>
<evidence type="ECO:0000256" key="1">
    <source>
        <dbReference type="SAM" id="SignalP"/>
    </source>
</evidence>
<dbReference type="EMBL" id="JAPNTZ010000001">
    <property type="protein sequence ID" value="MCY1137044.1"/>
    <property type="molecule type" value="Genomic_DNA"/>
</dbReference>
<dbReference type="InterPro" id="IPR011044">
    <property type="entry name" value="Quino_amine_DH_bsu"/>
</dbReference>
<dbReference type="SUPFAM" id="SSF50969">
    <property type="entry name" value="YVTN repeat-like/Quinoprotein amine dehydrogenase"/>
    <property type="match status" value="1"/>
</dbReference>
<protein>
    <submittedName>
        <fullName evidence="2">Uncharacterized protein</fullName>
    </submittedName>
</protein>
<keyword evidence="1" id="KW-0732">Signal</keyword>
<dbReference type="InterPro" id="IPR051200">
    <property type="entry name" value="Host-pathogen_enzymatic-act"/>
</dbReference>
<proteinExistence type="predicted"/>
<sequence length="342" mass="34828">MRRPVVLLAALVTCLGGLAVAPGTAQAAAEPTVTQLPFGNPADVVSAGDRVFISGGRDATQIVVTSATGAITGTIDGLQGPTDLQLSNDRRMLYVALPAAGQIVAYDTGSLLRSAVYETACPETLAVTGRFLFFGYSCDSRGLGKVDLGRQPAVVTTGLTGQSFSYAQPATALRNNNVLFVGDAGGSPWTGYSYTIGAGGALTYVGSTSQLGGNLGDVAVDPTGATAFTASGSPYRLQTFSMANPAQTGRSYSLAPYPNAVELTRDGTRIAGGSNAGYDGDVTVFGVDGSSVASFELGGTDHILARGGLAWAPNGKRLYAISNDGFSQQAPAQLHVFPIPAA</sequence>
<gene>
    <name evidence="2" type="ORF">OWR29_03475</name>
</gene>
<dbReference type="PANTHER" id="PTHR47197">
    <property type="entry name" value="PROTEIN NIRF"/>
    <property type="match status" value="1"/>
</dbReference>
<accession>A0ABT4AS37</accession>
<feature type="signal peptide" evidence="1">
    <location>
        <begin position="1"/>
        <end position="27"/>
    </location>
</feature>
<dbReference type="PANTHER" id="PTHR47197:SF3">
    <property type="entry name" value="DIHYDRO-HEME D1 DEHYDROGENASE"/>
    <property type="match status" value="1"/>
</dbReference>
<dbReference type="InterPro" id="IPR015943">
    <property type="entry name" value="WD40/YVTN_repeat-like_dom_sf"/>
</dbReference>
<dbReference type="Proteomes" id="UP001151002">
    <property type="component" value="Unassembled WGS sequence"/>
</dbReference>
<reference evidence="2" key="1">
    <citation type="submission" date="2022-11" db="EMBL/GenBank/DDBJ databases">
        <authorList>
            <person name="Somphong A."/>
            <person name="Phongsopitanun W."/>
        </authorList>
    </citation>
    <scope>NUCLEOTIDE SEQUENCE</scope>
    <source>
        <strain evidence="2">Pm04-4</strain>
    </source>
</reference>
<dbReference type="RefSeq" id="WP_267560854.1">
    <property type="nucleotide sequence ID" value="NZ_JAPNTZ010000001.1"/>
</dbReference>
<name>A0ABT4AS37_9ACTN</name>
<organism evidence="2 3">
    <name type="scientific">Paractinoplanes pyxinae</name>
    <dbReference type="NCBI Taxonomy" id="2997416"/>
    <lineage>
        <taxon>Bacteria</taxon>
        <taxon>Bacillati</taxon>
        <taxon>Actinomycetota</taxon>
        <taxon>Actinomycetes</taxon>
        <taxon>Micromonosporales</taxon>
        <taxon>Micromonosporaceae</taxon>
        <taxon>Paractinoplanes</taxon>
    </lineage>
</organism>
<comment type="caution">
    <text evidence="2">The sequence shown here is derived from an EMBL/GenBank/DDBJ whole genome shotgun (WGS) entry which is preliminary data.</text>
</comment>
<dbReference type="Gene3D" id="2.130.10.10">
    <property type="entry name" value="YVTN repeat-like/Quinoprotein amine dehydrogenase"/>
    <property type="match status" value="2"/>
</dbReference>
<evidence type="ECO:0000313" key="2">
    <source>
        <dbReference type="EMBL" id="MCY1137044.1"/>
    </source>
</evidence>
<keyword evidence="3" id="KW-1185">Reference proteome</keyword>